<sequence>MMNPCVKNSLRIAAVFSLMMLVFLGFQSTARAQTVSGKEPDICVFDLLGAKGPIFNLAQEYALEGRKNGYGFKPVVYTNESVAAKDFEIGVCDGLVATGIRTRKYNSFTGSLDAIGGLPNYDAVLLALKSMGSPQLQSVMQQSDFEVGGVLPFGTAYVFVRDREINSLAKAAGKRVAALSHDESQRRLIEQVGAQPIAADVSNYGSMFNNGAVDIIVAPSIAYSPLELYKGLGRRGAIIQLPVAMVTYQIILRKSKFQPGSGQKLRAFVAQEMPKALEAVKKIDRQIPDKAWLKMMDADKVEYTTMMREARISLSKDGVYDGCALRLLKKVRCSIDGKASECSLPEGYTVPKSCPIQAM</sequence>
<dbReference type="InterPro" id="IPR038404">
    <property type="entry name" value="TRAP_DctP_sf"/>
</dbReference>
<protein>
    <recommendedName>
        <fullName evidence="4">RND transporter</fullName>
    </recommendedName>
</protein>
<gene>
    <name evidence="2" type="ORF">HKT17_03200</name>
</gene>
<keyword evidence="3" id="KW-1185">Reference proteome</keyword>
<evidence type="ECO:0000313" key="3">
    <source>
        <dbReference type="Proteomes" id="UP000501130"/>
    </source>
</evidence>
<evidence type="ECO:0008006" key="4">
    <source>
        <dbReference type="Google" id="ProtNLM"/>
    </source>
</evidence>
<dbReference type="EMBL" id="CP053084">
    <property type="protein sequence ID" value="QJR28784.1"/>
    <property type="molecule type" value="Genomic_DNA"/>
</dbReference>
<evidence type="ECO:0000256" key="1">
    <source>
        <dbReference type="SAM" id="SignalP"/>
    </source>
</evidence>
<dbReference type="InterPro" id="IPR045758">
    <property type="entry name" value="AdeT1/2"/>
</dbReference>
<reference evidence="2 3" key="1">
    <citation type="submission" date="2020-05" db="EMBL/GenBank/DDBJ databases">
        <title>Compete genome of Limnobacter sp. SAORIC-580.</title>
        <authorList>
            <person name="Song J."/>
            <person name="Cho J.-C."/>
        </authorList>
    </citation>
    <scope>NUCLEOTIDE SEQUENCE [LARGE SCALE GENOMIC DNA]</scope>
    <source>
        <strain evidence="2 3">SAORIC-580</strain>
    </source>
</reference>
<dbReference type="Gene3D" id="3.40.190.170">
    <property type="entry name" value="Bacterial extracellular solute-binding protein, family 7"/>
    <property type="match status" value="1"/>
</dbReference>
<evidence type="ECO:0000313" key="2">
    <source>
        <dbReference type="EMBL" id="QJR28784.1"/>
    </source>
</evidence>
<proteinExistence type="predicted"/>
<feature type="chain" id="PRO_5047270155" description="RND transporter" evidence="1">
    <location>
        <begin position="33"/>
        <end position="359"/>
    </location>
</feature>
<dbReference type="Pfam" id="PF19582">
    <property type="entry name" value="AdeT1_2"/>
    <property type="match status" value="1"/>
</dbReference>
<accession>A0ABX6N326</accession>
<dbReference type="Proteomes" id="UP000501130">
    <property type="component" value="Chromosome"/>
</dbReference>
<keyword evidence="1" id="KW-0732">Signal</keyword>
<feature type="signal peptide" evidence="1">
    <location>
        <begin position="1"/>
        <end position="32"/>
    </location>
</feature>
<dbReference type="RefSeq" id="WP_171097786.1">
    <property type="nucleotide sequence ID" value="NZ_CP053084.1"/>
</dbReference>
<name>A0ABX6N326_9BURK</name>
<organism evidence="2 3">
    <name type="scientific">Limnobacter profundi</name>
    <dbReference type="NCBI Taxonomy" id="2732163"/>
    <lineage>
        <taxon>Bacteria</taxon>
        <taxon>Pseudomonadati</taxon>
        <taxon>Pseudomonadota</taxon>
        <taxon>Betaproteobacteria</taxon>
        <taxon>Burkholderiales</taxon>
        <taxon>Burkholderiaceae</taxon>
        <taxon>Limnobacter</taxon>
    </lineage>
</organism>